<keyword evidence="3" id="KW-1185">Reference proteome</keyword>
<proteinExistence type="predicted"/>
<dbReference type="OMA" id="EEWECEN"/>
<dbReference type="HOGENOM" id="CLU_565714_0_0_1"/>
<dbReference type="Gene3D" id="1.25.40.10">
    <property type="entry name" value="Tetratricopeptide repeat domain"/>
    <property type="match status" value="1"/>
</dbReference>
<dbReference type="AlphaFoldDB" id="L2GR90"/>
<dbReference type="InterPro" id="IPR011990">
    <property type="entry name" value="TPR-like_helical_dom_sf"/>
</dbReference>
<protein>
    <submittedName>
        <fullName evidence="2">Uncharacterized protein</fullName>
    </submittedName>
</protein>
<dbReference type="GeneID" id="19880214"/>
<evidence type="ECO:0000313" key="3">
    <source>
        <dbReference type="Proteomes" id="UP000011081"/>
    </source>
</evidence>
<dbReference type="EMBL" id="GL877460">
    <property type="protein sequence ID" value="ELA46149.1"/>
    <property type="molecule type" value="Genomic_DNA"/>
</dbReference>
<feature type="compositionally biased region" description="Basic and acidic residues" evidence="1">
    <location>
        <begin position="28"/>
        <end position="65"/>
    </location>
</feature>
<accession>L2GR90</accession>
<dbReference type="RefSeq" id="XP_008075360.1">
    <property type="nucleotide sequence ID" value="XM_008077169.1"/>
</dbReference>
<gene>
    <name evidence="2" type="ORF">VCUG_02351</name>
</gene>
<dbReference type="InParanoid" id="L2GR90"/>
<dbReference type="Proteomes" id="UP000011081">
    <property type="component" value="Unassembled WGS sequence"/>
</dbReference>
<feature type="non-terminal residue" evidence="2">
    <location>
        <position position="483"/>
    </location>
</feature>
<feature type="region of interest" description="Disordered" evidence="1">
    <location>
        <begin position="27"/>
        <end position="72"/>
    </location>
</feature>
<evidence type="ECO:0000256" key="1">
    <source>
        <dbReference type="SAM" id="MobiDB-lite"/>
    </source>
</evidence>
<name>L2GR90_VAVCU</name>
<evidence type="ECO:0000313" key="2">
    <source>
        <dbReference type="EMBL" id="ELA46149.1"/>
    </source>
</evidence>
<dbReference type="VEuPathDB" id="MicrosporidiaDB:VCUG_02351"/>
<dbReference type="SUPFAM" id="SSF48452">
    <property type="entry name" value="TPR-like"/>
    <property type="match status" value="1"/>
</dbReference>
<organism evidence="2 3">
    <name type="scientific">Vavraia culicis (isolate floridensis)</name>
    <name type="common">Microsporidian parasite</name>
    <dbReference type="NCBI Taxonomy" id="948595"/>
    <lineage>
        <taxon>Eukaryota</taxon>
        <taxon>Fungi</taxon>
        <taxon>Fungi incertae sedis</taxon>
        <taxon>Microsporidia</taxon>
        <taxon>Pleistophoridae</taxon>
        <taxon>Vavraia</taxon>
    </lineage>
</organism>
<reference evidence="3" key="1">
    <citation type="submission" date="2011-03" db="EMBL/GenBank/DDBJ databases">
        <title>The genome sequence of Vavraia culicis strain floridensis.</title>
        <authorList>
            <consortium name="The Broad Institute Genome Sequencing Platform"/>
            <person name="Cuomo C."/>
            <person name="Becnel J."/>
            <person name="Sanscrainte N."/>
            <person name="Young S.K."/>
            <person name="Zeng Q."/>
            <person name="Gargeya S."/>
            <person name="Fitzgerald M."/>
            <person name="Haas B."/>
            <person name="Abouelleil A."/>
            <person name="Alvarado L."/>
            <person name="Arachchi H.M."/>
            <person name="Berlin A."/>
            <person name="Chapman S.B."/>
            <person name="Gearin G."/>
            <person name="Goldberg J."/>
            <person name="Griggs A."/>
            <person name="Gujja S."/>
            <person name="Hansen M."/>
            <person name="Heiman D."/>
            <person name="Howarth C."/>
            <person name="Larimer J."/>
            <person name="Lui A."/>
            <person name="MacDonald P.J.P."/>
            <person name="McCowen C."/>
            <person name="Montmayeur A."/>
            <person name="Murphy C."/>
            <person name="Neiman D."/>
            <person name="Pearson M."/>
            <person name="Priest M."/>
            <person name="Roberts A."/>
            <person name="Saif S."/>
            <person name="Shea T."/>
            <person name="Sisk P."/>
            <person name="Stolte C."/>
            <person name="Sykes S."/>
            <person name="Wortman J."/>
            <person name="Nusbaum C."/>
            <person name="Birren B."/>
        </authorList>
    </citation>
    <scope>NUCLEOTIDE SEQUENCE [LARGE SCALE GENOMIC DNA]</scope>
    <source>
        <strain evidence="3">floridensis</strain>
    </source>
</reference>
<dbReference type="OrthoDB" id="10614129at2759"/>
<sequence>MNQQYVKDLLGSSKYDEALEYLHGVLGRYEKQEGDVESDKENPPREDRNRDRDWNEYGEADEKHGGSRRCTRKAEYMERKERVKEEDYMRATKEEHVNMDDRQDSTDEQNDTLTTISAIHALLGAIYLKKNDNHHAVAHSTRSIQTLDQPLALSTLTSAYINLSDYHSALRYCKRYGRVINDFEAKCRCAALCIMVGDYEWLGGLVREMGQDYVDMWVRMKCDEQGMNEEMEEWECENVCALDDGVRRDDVFLVEVVNEVPGDEEGGCMRSEKYTRMSDEGDSKVHEMVARTGPDNASCDKMNGDTAYGRTVHGADHSELLNETIPYGQVSTDGTAMTMNRRTVLSMCTLRLNTLDPTPETDREYFMDLYADQLGNGLFVQAINTLQKIYSLGEPALLVPHLIKTEQTAVLKMVLRTHKCTCIQNSVVKILSRIACNQKRSKYEMILFMLVNGRTEMVDELLYVVEEYIEGDGGDECGCETDE</sequence>